<dbReference type="AlphaFoldDB" id="A0A6J4IDB6"/>
<organism evidence="2">
    <name type="scientific">uncultured Chthoniobacterales bacterium</name>
    <dbReference type="NCBI Taxonomy" id="1836801"/>
    <lineage>
        <taxon>Bacteria</taxon>
        <taxon>Pseudomonadati</taxon>
        <taxon>Verrucomicrobiota</taxon>
        <taxon>Spartobacteria</taxon>
        <taxon>Chthoniobacterales</taxon>
        <taxon>environmental samples</taxon>
    </lineage>
</organism>
<dbReference type="EMBL" id="CADCTA010000077">
    <property type="protein sequence ID" value="CAA9249285.1"/>
    <property type="molecule type" value="Genomic_DNA"/>
</dbReference>
<name>A0A6J4IDB6_9BACT</name>
<feature type="non-terminal residue" evidence="2">
    <location>
        <position position="37"/>
    </location>
</feature>
<reference evidence="2" key="1">
    <citation type="submission" date="2020-02" db="EMBL/GenBank/DDBJ databases">
        <authorList>
            <person name="Meier V. D."/>
        </authorList>
    </citation>
    <scope>NUCLEOTIDE SEQUENCE</scope>
    <source>
        <strain evidence="2">AVDCRST_MAG42</strain>
    </source>
</reference>
<protein>
    <submittedName>
        <fullName evidence="2">Uncharacterized protein</fullName>
    </submittedName>
</protein>
<feature type="non-terminal residue" evidence="2">
    <location>
        <position position="1"/>
    </location>
</feature>
<evidence type="ECO:0000256" key="1">
    <source>
        <dbReference type="SAM" id="MobiDB-lite"/>
    </source>
</evidence>
<feature type="region of interest" description="Disordered" evidence="1">
    <location>
        <begin position="17"/>
        <end position="37"/>
    </location>
</feature>
<sequence>ESALRPDKAEKQLFQEAKRNRAQRAVDSAGGHWPIRL</sequence>
<accession>A0A6J4IDB6</accession>
<proteinExistence type="predicted"/>
<gene>
    <name evidence="2" type="ORF">AVDCRST_MAG42-2456</name>
</gene>
<evidence type="ECO:0000313" key="2">
    <source>
        <dbReference type="EMBL" id="CAA9249285.1"/>
    </source>
</evidence>